<dbReference type="InterPro" id="IPR043128">
    <property type="entry name" value="Rev_trsase/Diguanyl_cyclase"/>
</dbReference>
<dbReference type="PANTHER" id="PTHR47331">
    <property type="entry name" value="PHD-TYPE DOMAIN-CONTAINING PROTEIN"/>
    <property type="match status" value="1"/>
</dbReference>
<proteinExistence type="predicted"/>
<dbReference type="GO" id="GO:0003676">
    <property type="term" value="F:nucleic acid binding"/>
    <property type="evidence" value="ECO:0007669"/>
    <property type="project" value="InterPro"/>
</dbReference>
<comment type="caution">
    <text evidence="2">The sequence shown here is derived from an EMBL/GenBank/DDBJ whole genome shotgun (WGS) entry which is preliminary data.</text>
</comment>
<feature type="domain" description="Integrase catalytic" evidence="1">
    <location>
        <begin position="1032"/>
        <end position="1220"/>
    </location>
</feature>
<dbReference type="Pfam" id="PF17921">
    <property type="entry name" value="Integrase_H2C2"/>
    <property type="match status" value="1"/>
</dbReference>
<organism evidence="2 3">
    <name type="scientific">Trichonephila clavipes</name>
    <name type="common">Golden silk orbweaver</name>
    <name type="synonym">Nephila clavipes</name>
    <dbReference type="NCBI Taxonomy" id="2585209"/>
    <lineage>
        <taxon>Eukaryota</taxon>
        <taxon>Metazoa</taxon>
        <taxon>Ecdysozoa</taxon>
        <taxon>Arthropoda</taxon>
        <taxon>Chelicerata</taxon>
        <taxon>Arachnida</taxon>
        <taxon>Araneae</taxon>
        <taxon>Araneomorphae</taxon>
        <taxon>Entelegynae</taxon>
        <taxon>Araneoidea</taxon>
        <taxon>Nephilidae</taxon>
        <taxon>Trichonephila</taxon>
    </lineage>
</organism>
<reference evidence="2" key="1">
    <citation type="submission" date="2020-08" db="EMBL/GenBank/DDBJ databases">
        <title>Multicomponent nature underlies the extraordinary mechanical properties of spider dragline silk.</title>
        <authorList>
            <person name="Kono N."/>
            <person name="Nakamura H."/>
            <person name="Mori M."/>
            <person name="Yoshida Y."/>
            <person name="Ohtoshi R."/>
            <person name="Malay A.D."/>
            <person name="Moran D.A.P."/>
            <person name="Tomita M."/>
            <person name="Numata K."/>
            <person name="Arakawa K."/>
        </authorList>
    </citation>
    <scope>NUCLEOTIDE SEQUENCE</scope>
</reference>
<dbReference type="Pfam" id="PF18701">
    <property type="entry name" value="DUF5641"/>
    <property type="match status" value="1"/>
</dbReference>
<dbReference type="Pfam" id="PF05380">
    <property type="entry name" value="Peptidase_A17"/>
    <property type="match status" value="1"/>
</dbReference>
<dbReference type="InterPro" id="IPR040676">
    <property type="entry name" value="DUF5641"/>
</dbReference>
<dbReference type="Gene3D" id="3.10.10.10">
    <property type="entry name" value="HIV Type 1 Reverse Transcriptase, subunit A, domain 1"/>
    <property type="match status" value="1"/>
</dbReference>
<dbReference type="InterPro" id="IPR036397">
    <property type="entry name" value="RNaseH_sf"/>
</dbReference>
<dbReference type="Proteomes" id="UP000887159">
    <property type="component" value="Unassembled WGS sequence"/>
</dbReference>
<dbReference type="GO" id="GO:0042575">
    <property type="term" value="C:DNA polymerase complex"/>
    <property type="evidence" value="ECO:0007669"/>
    <property type="project" value="UniProtKB-ARBA"/>
</dbReference>
<dbReference type="Gene3D" id="3.30.70.270">
    <property type="match status" value="1"/>
</dbReference>
<dbReference type="InterPro" id="IPR001584">
    <property type="entry name" value="Integrase_cat-core"/>
</dbReference>
<dbReference type="InterPro" id="IPR012337">
    <property type="entry name" value="RNaseH-like_sf"/>
</dbReference>
<dbReference type="GO" id="GO:0071897">
    <property type="term" value="P:DNA biosynthetic process"/>
    <property type="evidence" value="ECO:0007669"/>
    <property type="project" value="UniProtKB-ARBA"/>
</dbReference>
<dbReference type="GO" id="GO:0015074">
    <property type="term" value="P:DNA integration"/>
    <property type="evidence" value="ECO:0007669"/>
    <property type="project" value="InterPro"/>
</dbReference>
<protein>
    <submittedName>
        <fullName evidence="2">Integrase catalytic domain-containing protein</fullName>
    </submittedName>
</protein>
<dbReference type="InterPro" id="IPR021109">
    <property type="entry name" value="Peptidase_aspartic_dom_sf"/>
</dbReference>
<dbReference type="CDD" id="cd01644">
    <property type="entry name" value="RT_pepA17"/>
    <property type="match status" value="1"/>
</dbReference>
<dbReference type="CDD" id="cd00303">
    <property type="entry name" value="retropepsin_like"/>
    <property type="match status" value="1"/>
</dbReference>
<dbReference type="SUPFAM" id="SSF53098">
    <property type="entry name" value="Ribonuclease H-like"/>
    <property type="match status" value="1"/>
</dbReference>
<evidence type="ECO:0000313" key="2">
    <source>
        <dbReference type="EMBL" id="GFX92605.1"/>
    </source>
</evidence>
<gene>
    <name evidence="2" type="primary">AVEN_227742_1</name>
    <name evidence="2" type="ORF">TNCV_3959431</name>
</gene>
<dbReference type="InterPro" id="IPR041588">
    <property type="entry name" value="Integrase_H2C2"/>
</dbReference>
<dbReference type="InterPro" id="IPR008042">
    <property type="entry name" value="Retrotrans_Pao"/>
</dbReference>
<evidence type="ECO:0000313" key="3">
    <source>
        <dbReference type="Proteomes" id="UP000887159"/>
    </source>
</evidence>
<accession>A0A8X6REK4</accession>
<dbReference type="Gene3D" id="3.30.420.10">
    <property type="entry name" value="Ribonuclease H-like superfamily/Ribonuclease H"/>
    <property type="match status" value="1"/>
</dbReference>
<dbReference type="Gene3D" id="2.40.70.10">
    <property type="entry name" value="Acid Proteases"/>
    <property type="match status" value="1"/>
</dbReference>
<name>A0A8X6REK4_TRICX</name>
<keyword evidence="3" id="KW-1185">Reference proteome</keyword>
<dbReference type="Gene3D" id="1.10.340.70">
    <property type="match status" value="1"/>
</dbReference>
<dbReference type="SUPFAM" id="SSF56672">
    <property type="entry name" value="DNA/RNA polymerases"/>
    <property type="match status" value="1"/>
</dbReference>
<evidence type="ECO:0000259" key="1">
    <source>
        <dbReference type="PROSITE" id="PS50994"/>
    </source>
</evidence>
<dbReference type="EMBL" id="BMAU01021153">
    <property type="protein sequence ID" value="GFX92605.1"/>
    <property type="molecule type" value="Genomic_DNA"/>
</dbReference>
<dbReference type="PROSITE" id="PS50994">
    <property type="entry name" value="INTEGRASE"/>
    <property type="match status" value="1"/>
</dbReference>
<dbReference type="InterPro" id="IPR043502">
    <property type="entry name" value="DNA/RNA_pol_sf"/>
</dbReference>
<sequence length="1334" mass="151525">MNINNRWNFVKKSKLCFNCLRGNHNVSSCKFTTSCRACKQRHHTVPHQFQSSPREIPVSNSNQNLAATSDQNVVQPLATSQEQFCLAGQMNYSNSILLSTAIVRVKKSQGQYVNCRALIDGGSQTSLITESCSKNINLPFYESENAIYILGLDNKVAAYATKRVELQLSPHFSQDIFAVNALVVKELTCNLPNFIVSKFDWPHINGLQLADPSFYISRPVDMILGADVFFDLILYGKISGTKNQPSALNSKLGWLLSGKVSTACQSEKKVMSLINCHALLDLQNQIAKFWEVESIPDASNLSEEDQRVEKFYLDHTRRNRDGRYVVSLPFKNDNALGDSKVQAKRRFFSLEKRLQANPELRDRYVKFMQDYEHLGHMQLVPNSELSKPSSKCFYLPHFGVVREQSETTKLRVVFDASAKTDSNLSLNDILHTGPKLQNELFNILLKFRCHRIALTGDIEKMFRQILVNEDDVEFQQIFWREIPEESLKEYRLLTVTYGTACAPYLSIRTIQQLAEEEIKKFPEASKVALEDFYVDDLITGTNSKEDAKKLVSQVIELMKKGGFPIRKWASNESSVLESLPTELRSSSGSLHIEEDHLMKILGIIWNSKEDTFRINISPPNEVRPTKRQLLSTIAKIYDPLGFLSLTTIQLKILMQDIWKENISWDDPVTDCIFESWTQFKNQMKHLAEIQIPRYLAEDATAKRVLHIGFCDASQRAYAAVFYLRTELVTGKVHVSMITSKTRVAPVKSITLPRLELLAALLLSELYVVVLESLRKVIQIDKSFLFSDSQIVLDWLKSSPSRWKIFVANPSKLKVHKLWWSGPQWLSQDSLHFPSIDLSTFCEEDVKCEEKSSTVLTNVSTSSQGSYLLEIIAKYSSFSRLIRVIAWRKRYIKNCRSSRVTGVLTSKEVDDATKIVIQTVQESQFHSEIQLLNKKHPLPNSSKLLPLGIFLDTDGIIKVGGRLKNSSLSPIQKHPILLPKSHHLTNLVIQHFHHINLHSGPQLTLCCIRQKFWIPSGRGVVGRLLSKCQTCFRFKAKSGEQLMGNLPANSLSAGRAFLNVGIDFGGPFITKPNVSRSKVVLDLSADAFLAAFWRFISRRGKPTNMFSDNATNFKGASSYLKEQLKLIKSVEVQNFVTQESITWHFIPPTAAHIGGLGEAGIKSTKQFLIKTMKSAVLNFEELVTLVTQIKACLNSRPLTPLSNDPQDLQPLTPGHFLIGAPMASFPEEVPSQPACLKKRWNLIQHLRSQFWRRWHLEYLNQLQQRTKWNKPRRNLKVNDMVLVKEDNLPPLQWSLGRGVQVFPGDDGAVRVVDVKTQRGQFRRPITKCCLLPTED</sequence>
<dbReference type="PANTHER" id="PTHR47331:SF5">
    <property type="entry name" value="RIBONUCLEASE H"/>
    <property type="match status" value="1"/>
</dbReference>